<dbReference type="AlphaFoldDB" id="A0A803KTW0"/>
<evidence type="ECO:0000256" key="1">
    <source>
        <dbReference type="ARBA" id="ARBA00022553"/>
    </source>
</evidence>
<dbReference type="RefSeq" id="XP_021752024.1">
    <property type="nucleotide sequence ID" value="XM_021896332.1"/>
</dbReference>
<evidence type="ECO:0000313" key="6">
    <source>
        <dbReference type="Proteomes" id="UP000596660"/>
    </source>
</evidence>
<dbReference type="OrthoDB" id="276151at2759"/>
<keyword evidence="2" id="KW-0489">Methyltransferase</keyword>
<dbReference type="PROSITE" id="PS51585">
    <property type="entry name" value="SAM_MT_TPMT"/>
    <property type="match status" value="1"/>
</dbReference>
<evidence type="ECO:0000256" key="3">
    <source>
        <dbReference type="ARBA" id="ARBA00022679"/>
    </source>
</evidence>
<dbReference type="Proteomes" id="UP000596660">
    <property type="component" value="Unplaced"/>
</dbReference>
<dbReference type="SUPFAM" id="SSF53335">
    <property type="entry name" value="S-adenosyl-L-methionine-dependent methyltransferases"/>
    <property type="match status" value="1"/>
</dbReference>
<dbReference type="OMA" id="NEIIARW"/>
<gene>
    <name evidence="5" type="primary">LOC110717588</name>
</gene>
<accession>A0A803KTW0</accession>
<proteinExistence type="predicted"/>
<dbReference type="GeneID" id="110717588"/>
<protein>
    <recommendedName>
        <fullName evidence="7">Thiol methyltransferase 2</fullName>
    </recommendedName>
</protein>
<dbReference type="InterPro" id="IPR029063">
    <property type="entry name" value="SAM-dependent_MTases_sf"/>
</dbReference>
<evidence type="ECO:0000313" key="5">
    <source>
        <dbReference type="EnsemblPlants" id="AUR62002468-RA:cds"/>
    </source>
</evidence>
<dbReference type="Gene3D" id="3.40.50.150">
    <property type="entry name" value="Vaccinia Virus protein VP39"/>
    <property type="match status" value="1"/>
</dbReference>
<dbReference type="RefSeq" id="XP_021752023.1">
    <property type="nucleotide sequence ID" value="XM_021896331.1"/>
</dbReference>
<dbReference type="PANTHER" id="PTHR32183:SF11">
    <property type="entry name" value="THIOL METHYLTRANSFERASE 2-RELATED"/>
    <property type="match status" value="1"/>
</dbReference>
<dbReference type="RefSeq" id="XP_021752022.1">
    <property type="nucleotide sequence ID" value="XM_021896330.1"/>
</dbReference>
<reference evidence="5" key="1">
    <citation type="journal article" date="2017" name="Nature">
        <title>The genome of Chenopodium quinoa.</title>
        <authorList>
            <person name="Jarvis D.E."/>
            <person name="Ho Y.S."/>
            <person name="Lightfoot D.J."/>
            <person name="Schmoeckel S.M."/>
            <person name="Li B."/>
            <person name="Borm T.J.A."/>
            <person name="Ohyanagi H."/>
            <person name="Mineta K."/>
            <person name="Michell C.T."/>
            <person name="Saber N."/>
            <person name="Kharbatia N.M."/>
            <person name="Rupper R.R."/>
            <person name="Sharp A.R."/>
            <person name="Dally N."/>
            <person name="Boughton B.A."/>
            <person name="Woo Y.H."/>
            <person name="Gao G."/>
            <person name="Schijlen E.G.W.M."/>
            <person name="Guo X."/>
            <person name="Momin A.A."/>
            <person name="Negrao S."/>
            <person name="Al-Babili S."/>
            <person name="Gehring C."/>
            <person name="Roessner U."/>
            <person name="Jung C."/>
            <person name="Murphy K."/>
            <person name="Arold S.T."/>
            <person name="Gojobori T."/>
            <person name="van der Linden C.G."/>
            <person name="van Loo E.N."/>
            <person name="Jellen E.N."/>
            <person name="Maughan P.J."/>
            <person name="Tester M."/>
        </authorList>
    </citation>
    <scope>NUCLEOTIDE SEQUENCE [LARGE SCALE GENOMIC DNA]</scope>
    <source>
        <strain evidence="5">cv. PI 614886</strain>
    </source>
</reference>
<dbReference type="KEGG" id="cqi:110717588"/>
<dbReference type="Pfam" id="PF05724">
    <property type="entry name" value="TPMT"/>
    <property type="match status" value="1"/>
</dbReference>
<evidence type="ECO:0000256" key="4">
    <source>
        <dbReference type="ARBA" id="ARBA00022691"/>
    </source>
</evidence>
<dbReference type="PANTHER" id="PTHR32183">
    <property type="match status" value="1"/>
</dbReference>
<keyword evidence="1" id="KW-0597">Phosphoprotein</keyword>
<dbReference type="CDD" id="cd02440">
    <property type="entry name" value="AdoMet_MTases"/>
    <property type="match status" value="1"/>
</dbReference>
<dbReference type="Gramene" id="AUR62002468-RA">
    <property type="protein sequence ID" value="AUR62002468-RA:cds"/>
    <property type="gene ID" value="AUR62002468"/>
</dbReference>
<keyword evidence="6" id="KW-1185">Reference proteome</keyword>
<dbReference type="GO" id="GO:0032259">
    <property type="term" value="P:methylation"/>
    <property type="evidence" value="ECO:0007669"/>
    <property type="project" value="UniProtKB-KW"/>
</dbReference>
<sequence length="282" mass="31713">MCTQLSAFSLPLIAKPAPSWVTRICSLPRFMHRTPPPLMAARKNSGETVQFSPSVDKLQEFLHSNPTDGWERCWEERVTPWDLGKPTPVLQHLLQTDSLPKGRALVPGCGSGYDVVTLASPERYVIGLDLSEVAVEKARELASSTPNANYVSFLQADFFNWEPTELFDLMFDYTFFCAIVPNMRPAWATRMGDLLKPDGELITLMFPIDDHEGGPPYKTSVAECHLELCGLADLFLPCSYEEVLHPLGFQAISIVENELAVDRRKGREKLGRWRRTKTTSLL</sequence>
<evidence type="ECO:0008006" key="7">
    <source>
        <dbReference type="Google" id="ProtNLM"/>
    </source>
</evidence>
<dbReference type="GO" id="GO:0008757">
    <property type="term" value="F:S-adenosylmethionine-dependent methyltransferase activity"/>
    <property type="evidence" value="ECO:0007669"/>
    <property type="project" value="InterPro"/>
</dbReference>
<organism evidence="5 6">
    <name type="scientific">Chenopodium quinoa</name>
    <name type="common">Quinoa</name>
    <dbReference type="NCBI Taxonomy" id="63459"/>
    <lineage>
        <taxon>Eukaryota</taxon>
        <taxon>Viridiplantae</taxon>
        <taxon>Streptophyta</taxon>
        <taxon>Embryophyta</taxon>
        <taxon>Tracheophyta</taxon>
        <taxon>Spermatophyta</taxon>
        <taxon>Magnoliopsida</taxon>
        <taxon>eudicotyledons</taxon>
        <taxon>Gunneridae</taxon>
        <taxon>Pentapetalae</taxon>
        <taxon>Caryophyllales</taxon>
        <taxon>Chenopodiaceae</taxon>
        <taxon>Chenopodioideae</taxon>
        <taxon>Atripliceae</taxon>
        <taxon>Chenopodium</taxon>
    </lineage>
</organism>
<dbReference type="InterPro" id="IPR008854">
    <property type="entry name" value="TPMT"/>
</dbReference>
<reference evidence="5" key="2">
    <citation type="submission" date="2021-03" db="UniProtKB">
        <authorList>
            <consortium name="EnsemblPlants"/>
        </authorList>
    </citation>
    <scope>IDENTIFICATION</scope>
</reference>
<dbReference type="EnsemblPlants" id="AUR62002468-RA">
    <property type="protein sequence ID" value="AUR62002468-RA:cds"/>
    <property type="gene ID" value="AUR62002468"/>
</dbReference>
<keyword evidence="3" id="KW-0808">Transferase</keyword>
<name>A0A803KTW0_CHEQI</name>
<evidence type="ECO:0000256" key="2">
    <source>
        <dbReference type="ARBA" id="ARBA00022603"/>
    </source>
</evidence>
<keyword evidence="4" id="KW-0949">S-adenosyl-L-methionine</keyword>